<organism evidence="1 2">
    <name type="scientific">Persea americana</name>
    <name type="common">Avocado</name>
    <dbReference type="NCBI Taxonomy" id="3435"/>
    <lineage>
        <taxon>Eukaryota</taxon>
        <taxon>Viridiplantae</taxon>
        <taxon>Streptophyta</taxon>
        <taxon>Embryophyta</taxon>
        <taxon>Tracheophyta</taxon>
        <taxon>Spermatophyta</taxon>
        <taxon>Magnoliopsida</taxon>
        <taxon>Magnoliidae</taxon>
        <taxon>Laurales</taxon>
        <taxon>Lauraceae</taxon>
        <taxon>Persea</taxon>
    </lineage>
</organism>
<evidence type="ECO:0000313" key="1">
    <source>
        <dbReference type="EMBL" id="KAJ8650868.1"/>
    </source>
</evidence>
<protein>
    <submittedName>
        <fullName evidence="1">Uncharacterized protein</fullName>
    </submittedName>
</protein>
<dbReference type="Proteomes" id="UP001234297">
    <property type="component" value="Chromosome 1"/>
</dbReference>
<dbReference type="EMBL" id="CM056809">
    <property type="protein sequence ID" value="KAJ8650868.1"/>
    <property type="molecule type" value="Genomic_DNA"/>
</dbReference>
<evidence type="ECO:0000313" key="2">
    <source>
        <dbReference type="Proteomes" id="UP001234297"/>
    </source>
</evidence>
<keyword evidence="2" id="KW-1185">Reference proteome</keyword>
<sequence length="161" mass="17822">MADRKGKGKAEGKGKKKDARGEGHLIEEIDENDQLDEGGSSNPPNSKKPWSDTDRKRIEELYKKHRNYEKVAQELGRSAKGVTSKLHKMRHSSLSTKEKESVAKSAATKLRGVQAAACRVATAARSNVSDGEEGGEIDAEMLRRMETDLGSMYYQRSVITE</sequence>
<gene>
    <name evidence="1" type="ORF">MRB53_003891</name>
</gene>
<name>A0ACC2MZC1_PERAE</name>
<reference evidence="1 2" key="1">
    <citation type="journal article" date="2022" name="Hortic Res">
        <title>A haplotype resolved chromosomal level avocado genome allows analysis of novel avocado genes.</title>
        <authorList>
            <person name="Nath O."/>
            <person name="Fletcher S.J."/>
            <person name="Hayward A."/>
            <person name="Shaw L.M."/>
            <person name="Masouleh A.K."/>
            <person name="Furtado A."/>
            <person name="Henry R.J."/>
            <person name="Mitter N."/>
        </authorList>
    </citation>
    <scope>NUCLEOTIDE SEQUENCE [LARGE SCALE GENOMIC DNA]</scope>
    <source>
        <strain evidence="2">cv. Hass</strain>
    </source>
</reference>
<proteinExistence type="predicted"/>
<accession>A0ACC2MZC1</accession>
<comment type="caution">
    <text evidence="1">The sequence shown here is derived from an EMBL/GenBank/DDBJ whole genome shotgun (WGS) entry which is preliminary data.</text>
</comment>